<dbReference type="EMBL" id="JACCAS010000002">
    <property type="protein sequence ID" value="NYH27817.1"/>
    <property type="molecule type" value="Genomic_DNA"/>
</dbReference>
<proteinExistence type="predicted"/>
<gene>
    <name evidence="1" type="ORF">GGD40_007388</name>
</gene>
<dbReference type="AlphaFoldDB" id="A0A7Z0BCQ0"/>
<reference evidence="1 2" key="1">
    <citation type="submission" date="2020-07" db="EMBL/GenBank/DDBJ databases">
        <title>Exploring microbial biodiversity for novel pathways involved in the catabolism of aromatic compounds derived from lignin.</title>
        <authorList>
            <person name="Elkins J."/>
        </authorList>
    </citation>
    <scope>NUCLEOTIDE SEQUENCE [LARGE SCALE GENOMIC DNA]</scope>
    <source>
        <strain evidence="1 2">H2C3C</strain>
    </source>
</reference>
<name>A0A7Z0BCQ0_9BURK</name>
<organism evidence="1 2">
    <name type="scientific">Paraburkholderia bryophila</name>
    <dbReference type="NCBI Taxonomy" id="420952"/>
    <lineage>
        <taxon>Bacteria</taxon>
        <taxon>Pseudomonadati</taxon>
        <taxon>Pseudomonadota</taxon>
        <taxon>Betaproteobacteria</taxon>
        <taxon>Burkholderiales</taxon>
        <taxon>Burkholderiaceae</taxon>
        <taxon>Paraburkholderia</taxon>
    </lineage>
</organism>
<evidence type="ECO:0000313" key="2">
    <source>
        <dbReference type="Proteomes" id="UP000540929"/>
    </source>
</evidence>
<comment type="caution">
    <text evidence="1">The sequence shown here is derived from an EMBL/GenBank/DDBJ whole genome shotgun (WGS) entry which is preliminary data.</text>
</comment>
<keyword evidence="2" id="KW-1185">Reference proteome</keyword>
<protein>
    <submittedName>
        <fullName evidence="1">Uncharacterized protein</fullName>
    </submittedName>
</protein>
<sequence length="30" mass="3502">MSWTNIKTLQAKLHQSIAAARLRLNIKHEE</sequence>
<evidence type="ECO:0000313" key="1">
    <source>
        <dbReference type="EMBL" id="NYH27817.1"/>
    </source>
</evidence>
<dbReference type="Proteomes" id="UP000540929">
    <property type="component" value="Unassembled WGS sequence"/>
</dbReference>
<accession>A0A7Z0BCQ0</accession>